<dbReference type="EMBL" id="VFQC01000004">
    <property type="protein sequence ID" value="TQN26074.1"/>
    <property type="molecule type" value="Genomic_DNA"/>
</dbReference>
<keyword evidence="2" id="KW-1185">Reference proteome</keyword>
<reference evidence="1 2" key="1">
    <citation type="submission" date="2019-06" db="EMBL/GenBank/DDBJ databases">
        <title>Sequencing the genomes of 1000 actinobacteria strains.</title>
        <authorList>
            <person name="Klenk H.-P."/>
        </authorList>
    </citation>
    <scope>NUCLEOTIDE SEQUENCE [LARGE SCALE GENOMIC DNA]</scope>
    <source>
        <strain evidence="1 2">DSM 45015</strain>
    </source>
</reference>
<protein>
    <submittedName>
        <fullName evidence="1">Uncharacterized protein</fullName>
    </submittedName>
</protein>
<dbReference type="AlphaFoldDB" id="A0A543N2L7"/>
<gene>
    <name evidence="1" type="ORF">FHX37_4611</name>
</gene>
<proteinExistence type="predicted"/>
<evidence type="ECO:0000313" key="1">
    <source>
        <dbReference type="EMBL" id="TQN26074.1"/>
    </source>
</evidence>
<name>A0A543N2L7_9ACTN</name>
<comment type="caution">
    <text evidence="1">The sequence shown here is derived from an EMBL/GenBank/DDBJ whole genome shotgun (WGS) entry which is preliminary data.</text>
</comment>
<dbReference type="Proteomes" id="UP000317422">
    <property type="component" value="Unassembled WGS sequence"/>
</dbReference>
<organism evidence="1 2">
    <name type="scientific">Haloactinospora alba</name>
    <dbReference type="NCBI Taxonomy" id="405555"/>
    <lineage>
        <taxon>Bacteria</taxon>
        <taxon>Bacillati</taxon>
        <taxon>Actinomycetota</taxon>
        <taxon>Actinomycetes</taxon>
        <taxon>Streptosporangiales</taxon>
        <taxon>Nocardiopsidaceae</taxon>
        <taxon>Haloactinospora</taxon>
    </lineage>
</organism>
<evidence type="ECO:0000313" key="2">
    <source>
        <dbReference type="Proteomes" id="UP000317422"/>
    </source>
</evidence>
<sequence length="61" mass="6705">MKGLTHFSGTMPRSMEFCGMGSHTLERCGEITACPLTSEYYGSTAVKCPDCAMKKTSHKRL</sequence>
<accession>A0A543N2L7</accession>